<name>A0A518BKY7_9BACT</name>
<dbReference type="InterPro" id="IPR036388">
    <property type="entry name" value="WH-like_DNA-bd_sf"/>
</dbReference>
<dbReference type="GO" id="GO:0005829">
    <property type="term" value="C:cytosol"/>
    <property type="evidence" value="ECO:0007669"/>
    <property type="project" value="TreeGrafter"/>
</dbReference>
<dbReference type="PROSITE" id="PS01332">
    <property type="entry name" value="HTH_RRF2_1"/>
    <property type="match status" value="1"/>
</dbReference>
<dbReference type="InterPro" id="IPR000944">
    <property type="entry name" value="Tscrpt_reg_Rrf2"/>
</dbReference>
<dbReference type="EMBL" id="CP036287">
    <property type="protein sequence ID" value="QDU67613.1"/>
    <property type="molecule type" value="Genomic_DNA"/>
</dbReference>
<protein>
    <submittedName>
        <fullName evidence="2">HTH-type transcriptional regulator IscR</fullName>
    </submittedName>
</protein>
<dbReference type="InterPro" id="IPR030489">
    <property type="entry name" value="TR_Rrf2-type_CS"/>
</dbReference>
<dbReference type="GO" id="GO:0003700">
    <property type="term" value="F:DNA-binding transcription factor activity"/>
    <property type="evidence" value="ECO:0007669"/>
    <property type="project" value="TreeGrafter"/>
</dbReference>
<keyword evidence="3" id="KW-1185">Reference proteome</keyword>
<dbReference type="Proteomes" id="UP000316921">
    <property type="component" value="Chromosome"/>
</dbReference>
<dbReference type="PANTHER" id="PTHR33221:SF13">
    <property type="entry name" value="TRANSCRIPTIONAL REGULATOR-RELATED"/>
    <property type="match status" value="1"/>
</dbReference>
<accession>A0A518BKY7</accession>
<dbReference type="Gene3D" id="1.10.10.10">
    <property type="entry name" value="Winged helix-like DNA-binding domain superfamily/Winged helix DNA-binding domain"/>
    <property type="match status" value="1"/>
</dbReference>
<organism evidence="2 3">
    <name type="scientific">Engelhardtia mirabilis</name>
    <dbReference type="NCBI Taxonomy" id="2528011"/>
    <lineage>
        <taxon>Bacteria</taxon>
        <taxon>Pseudomonadati</taxon>
        <taxon>Planctomycetota</taxon>
        <taxon>Planctomycetia</taxon>
        <taxon>Planctomycetia incertae sedis</taxon>
        <taxon>Engelhardtia</taxon>
    </lineage>
</organism>
<dbReference type="Pfam" id="PF02082">
    <property type="entry name" value="Rrf2"/>
    <property type="match status" value="1"/>
</dbReference>
<evidence type="ECO:0000313" key="3">
    <source>
        <dbReference type="Proteomes" id="UP000316921"/>
    </source>
</evidence>
<dbReference type="SUPFAM" id="SSF46785">
    <property type="entry name" value="Winged helix' DNA-binding domain"/>
    <property type="match status" value="1"/>
</dbReference>
<dbReference type="PANTHER" id="PTHR33221">
    <property type="entry name" value="WINGED HELIX-TURN-HELIX TRANSCRIPTIONAL REGULATOR, RRF2 FAMILY"/>
    <property type="match status" value="1"/>
</dbReference>
<dbReference type="InterPro" id="IPR036390">
    <property type="entry name" value="WH_DNA-bd_sf"/>
</dbReference>
<proteinExistence type="predicted"/>
<evidence type="ECO:0000313" key="2">
    <source>
        <dbReference type="EMBL" id="QDU67613.1"/>
    </source>
</evidence>
<feature type="region of interest" description="Disordered" evidence="1">
    <location>
        <begin position="120"/>
        <end position="146"/>
    </location>
</feature>
<evidence type="ECO:0000256" key="1">
    <source>
        <dbReference type="SAM" id="MobiDB-lite"/>
    </source>
</evidence>
<dbReference type="AlphaFoldDB" id="A0A518BKY7"/>
<dbReference type="PROSITE" id="PS51197">
    <property type="entry name" value="HTH_RRF2_2"/>
    <property type="match status" value="1"/>
</dbReference>
<gene>
    <name evidence="2" type="primary">iscR</name>
    <name evidence="2" type="ORF">Pla133_27010</name>
</gene>
<dbReference type="NCBIfam" id="TIGR00738">
    <property type="entry name" value="rrf2_super"/>
    <property type="match status" value="1"/>
</dbReference>
<reference evidence="2 3" key="1">
    <citation type="submission" date="2019-02" db="EMBL/GenBank/DDBJ databases">
        <title>Deep-cultivation of Planctomycetes and their phenomic and genomic characterization uncovers novel biology.</title>
        <authorList>
            <person name="Wiegand S."/>
            <person name="Jogler M."/>
            <person name="Boedeker C."/>
            <person name="Pinto D."/>
            <person name="Vollmers J."/>
            <person name="Rivas-Marin E."/>
            <person name="Kohn T."/>
            <person name="Peeters S.H."/>
            <person name="Heuer A."/>
            <person name="Rast P."/>
            <person name="Oberbeckmann S."/>
            <person name="Bunk B."/>
            <person name="Jeske O."/>
            <person name="Meyerdierks A."/>
            <person name="Storesund J.E."/>
            <person name="Kallscheuer N."/>
            <person name="Luecker S."/>
            <person name="Lage O.M."/>
            <person name="Pohl T."/>
            <person name="Merkel B.J."/>
            <person name="Hornburger P."/>
            <person name="Mueller R.-W."/>
            <person name="Bruemmer F."/>
            <person name="Labrenz M."/>
            <person name="Spormann A.M."/>
            <person name="Op den Camp H."/>
            <person name="Overmann J."/>
            <person name="Amann R."/>
            <person name="Jetten M.S.M."/>
            <person name="Mascher T."/>
            <person name="Medema M.H."/>
            <person name="Devos D.P."/>
            <person name="Kaster A.-K."/>
            <person name="Ovreas L."/>
            <person name="Rohde M."/>
            <person name="Galperin M.Y."/>
            <person name="Jogler C."/>
        </authorList>
    </citation>
    <scope>NUCLEOTIDE SEQUENCE [LARGE SCALE GENOMIC DNA]</scope>
    <source>
        <strain evidence="2 3">Pla133</strain>
    </source>
</reference>
<dbReference type="KEGG" id="pbap:Pla133_27010"/>
<sequence length="146" mass="16131">MQEEGSFHLARDMGERLGIPAPFLAKILQPLVARGLVHSQRGRSGGFRLARHPKQIHLYEVVDAQEHLARVRTCMLGQAECTDERACPLHHYWKSACDQYLGVLAQTSLDDLSRFAAERPDSHYPLPVPTDGGSGPLGAGLHLSDR</sequence>